<accession>A0ACA9RRW6</accession>
<evidence type="ECO:0000313" key="1">
    <source>
        <dbReference type="EMBL" id="CAG8806868.1"/>
    </source>
</evidence>
<comment type="caution">
    <text evidence="1">The sequence shown here is derived from an EMBL/GenBank/DDBJ whole genome shotgun (WGS) entry which is preliminary data.</text>
</comment>
<proteinExistence type="predicted"/>
<dbReference type="EMBL" id="CAJVQC010066949">
    <property type="protein sequence ID" value="CAG8806868.1"/>
    <property type="molecule type" value="Genomic_DNA"/>
</dbReference>
<dbReference type="Proteomes" id="UP000789920">
    <property type="component" value="Unassembled WGS sequence"/>
</dbReference>
<protein>
    <submittedName>
        <fullName evidence="1">9710_t:CDS:1</fullName>
    </submittedName>
</protein>
<reference evidence="1" key="1">
    <citation type="submission" date="2021-06" db="EMBL/GenBank/DDBJ databases">
        <authorList>
            <person name="Kallberg Y."/>
            <person name="Tangrot J."/>
            <person name="Rosling A."/>
        </authorList>
    </citation>
    <scope>NUCLEOTIDE SEQUENCE</scope>
    <source>
        <strain evidence="1">MA461A</strain>
    </source>
</reference>
<feature type="non-terminal residue" evidence="1">
    <location>
        <position position="1"/>
    </location>
</feature>
<sequence length="241" mass="28378">LTLWKVDIPVKDKRIKQLKTSLVEKVFIHKCEKLSDNKEIIKDIFTPHPKKNRETSKLAFPVNVNQYTNIYVLKKFIFEKITVPKNKDLILWKVDISMNDEKIEQLKNVSSVEEVFNYEYEKCEKLSNITKTIDKELVWMKINDIEVYTKTWKADDPKAYVTFLHSSVDHIGFYDHIFSKFKDNNIEVNAFDRCGHGRTWKKNGNPSVGKGWDVAIKDIKKFVMKQNRKQEAPHFLMGHGV</sequence>
<organism evidence="1 2">
    <name type="scientific">Racocetra persica</name>
    <dbReference type="NCBI Taxonomy" id="160502"/>
    <lineage>
        <taxon>Eukaryota</taxon>
        <taxon>Fungi</taxon>
        <taxon>Fungi incertae sedis</taxon>
        <taxon>Mucoromycota</taxon>
        <taxon>Glomeromycotina</taxon>
        <taxon>Glomeromycetes</taxon>
        <taxon>Diversisporales</taxon>
        <taxon>Gigasporaceae</taxon>
        <taxon>Racocetra</taxon>
    </lineage>
</organism>
<evidence type="ECO:0000313" key="2">
    <source>
        <dbReference type="Proteomes" id="UP000789920"/>
    </source>
</evidence>
<gene>
    <name evidence="1" type="ORF">RPERSI_LOCUS22262</name>
</gene>
<feature type="non-terminal residue" evidence="1">
    <location>
        <position position="241"/>
    </location>
</feature>
<keyword evidence="2" id="KW-1185">Reference proteome</keyword>
<name>A0ACA9RRW6_9GLOM</name>